<reference evidence="2" key="3">
    <citation type="submission" date="2015-06" db="UniProtKB">
        <authorList>
            <consortium name="EnsemblProtists"/>
        </authorList>
    </citation>
    <scope>IDENTIFICATION</scope>
    <source>
        <strain evidence="2">Emoy2</strain>
    </source>
</reference>
<keyword evidence="3" id="KW-1185">Reference proteome</keyword>
<dbReference type="Proteomes" id="UP000011713">
    <property type="component" value="Unassembled WGS sequence"/>
</dbReference>
<organism evidence="2 3">
    <name type="scientific">Hyaloperonospora arabidopsidis (strain Emoy2)</name>
    <name type="common">Downy mildew agent</name>
    <name type="synonym">Peronospora arabidopsidis</name>
    <dbReference type="NCBI Taxonomy" id="559515"/>
    <lineage>
        <taxon>Eukaryota</taxon>
        <taxon>Sar</taxon>
        <taxon>Stramenopiles</taxon>
        <taxon>Oomycota</taxon>
        <taxon>Peronosporomycetes</taxon>
        <taxon>Peronosporales</taxon>
        <taxon>Peronosporaceae</taxon>
        <taxon>Hyaloperonospora</taxon>
    </lineage>
</organism>
<sequence>MTTHLPHVSRRDAFPLWMYLIRVRRPCSLRMARLNRLLGQTSQHWAICQEIRLVLVMFWHPRTRYAPNSTSSAALVLTDTVCGGGSPSSFHQVPFRLFVPPLAPLSCLDGSMVGPRAQLESTMRLDELAETCTTPAGIETTTFTHLPQPCDGPLSTDRRVLRQRATKHHGDDCADPTGLLSPCSRDVSPYPLSPQPSADIALQSLDLDVDNSFFPALPYGSQLACRLSASTRLERNAAAAGCRAGDMNHDATLRRLLFRKGSLLRSLVGSADELRSLYPSDRAERKRREGDNVSATTIWMRKN</sequence>
<dbReference type="EMBL" id="JH598203">
    <property type="status" value="NOT_ANNOTATED_CDS"/>
    <property type="molecule type" value="Genomic_DNA"/>
</dbReference>
<dbReference type="HOGENOM" id="CLU_919663_0_0_1"/>
<proteinExistence type="evidence at transcript level"/>
<name>M4BFJ9_HYAAE</name>
<evidence type="ECO:0000313" key="2">
    <source>
        <dbReference type="EnsemblProtists" id="HpaP805068"/>
    </source>
</evidence>
<protein>
    <submittedName>
        <fullName evidence="1">RxLR effector candidate protein</fullName>
    </submittedName>
</protein>
<dbReference type="InParanoid" id="M4BFJ9"/>
<accession>M4BFJ9</accession>
<reference evidence="3" key="1">
    <citation type="journal article" date="2010" name="Science">
        <title>Signatures of adaptation to obligate biotrophy in the Hyaloperonospora arabidopsidis genome.</title>
        <authorList>
            <person name="Baxter L."/>
            <person name="Tripathy S."/>
            <person name="Ishaque N."/>
            <person name="Boot N."/>
            <person name="Cabral A."/>
            <person name="Kemen E."/>
            <person name="Thines M."/>
            <person name="Ah-Fong A."/>
            <person name="Anderson R."/>
            <person name="Badejoko W."/>
            <person name="Bittner-Eddy P."/>
            <person name="Boore J.L."/>
            <person name="Chibucos M.C."/>
            <person name="Coates M."/>
            <person name="Dehal P."/>
            <person name="Delehaunty K."/>
            <person name="Dong S."/>
            <person name="Downton P."/>
            <person name="Dumas B."/>
            <person name="Fabro G."/>
            <person name="Fronick C."/>
            <person name="Fuerstenberg S.I."/>
            <person name="Fulton L."/>
            <person name="Gaulin E."/>
            <person name="Govers F."/>
            <person name="Hughes L."/>
            <person name="Humphray S."/>
            <person name="Jiang R.H."/>
            <person name="Judelson H."/>
            <person name="Kamoun S."/>
            <person name="Kyung K."/>
            <person name="Meijer H."/>
            <person name="Minx P."/>
            <person name="Morris P."/>
            <person name="Nelson J."/>
            <person name="Phuntumart V."/>
            <person name="Qutob D."/>
            <person name="Rehmany A."/>
            <person name="Rougon-Cardoso A."/>
            <person name="Ryden P."/>
            <person name="Torto-Alalibo T."/>
            <person name="Studholme D."/>
            <person name="Wang Y."/>
            <person name="Win J."/>
            <person name="Wood J."/>
            <person name="Clifton S.W."/>
            <person name="Rogers J."/>
            <person name="Van den Ackerveken G."/>
            <person name="Jones J.D."/>
            <person name="McDowell J.M."/>
            <person name="Beynon J."/>
            <person name="Tyler B.M."/>
        </authorList>
    </citation>
    <scope>NUCLEOTIDE SEQUENCE [LARGE SCALE GENOMIC DNA]</scope>
    <source>
        <strain evidence="3">Emoy2</strain>
    </source>
</reference>
<evidence type="ECO:0000313" key="1">
    <source>
        <dbReference type="EMBL" id="BAP69039.1"/>
    </source>
</evidence>
<dbReference type="EMBL" id="AB922463">
    <property type="protein sequence ID" value="BAP69039.1"/>
    <property type="molecule type" value="mRNA"/>
</dbReference>
<reference evidence="1" key="2">
    <citation type="journal article" date="2014" name="PLoS Pathog.">
        <title>Expression profiling during arabidopsis/downy mildew interaction reveals a highly-expressed effector that attenuates responses to salicylic acid.</title>
        <authorList>
            <person name="Asai S."/>
            <person name="Rallapalli G."/>
            <person name="Piquerez S.J.M."/>
            <person name="Caillaud M.C."/>
            <person name="Furzer O.J."/>
            <person name="Ishaque N."/>
            <person name="Wirthmueller L."/>
            <person name="Fabro G."/>
            <person name="Shirasu K."/>
            <person name="Jones J.D.G."/>
        </authorList>
    </citation>
    <scope>NUCLEOTIDE SEQUENCE</scope>
    <source>
        <strain evidence="1">Emoy2</strain>
    </source>
</reference>
<evidence type="ECO:0000313" key="3">
    <source>
        <dbReference type="Proteomes" id="UP000011713"/>
    </source>
</evidence>
<gene>
    <name evidence="1" type="primary">HaRxLL139b</name>
</gene>
<dbReference type="EnsemblProtists" id="HpaT805068">
    <property type="protein sequence ID" value="HpaP805068"/>
    <property type="gene ID" value="HpaG805068"/>
</dbReference>
<dbReference type="AlphaFoldDB" id="M4BFJ9"/>
<dbReference type="VEuPathDB" id="FungiDB:HpaG805068"/>